<feature type="compositionally biased region" description="Polar residues" evidence="1">
    <location>
        <begin position="10"/>
        <end position="20"/>
    </location>
</feature>
<keyword evidence="3" id="KW-1185">Reference proteome</keyword>
<reference evidence="2" key="1">
    <citation type="submission" date="2023-03" db="EMBL/GenBank/DDBJ databases">
        <title>Massive genome expansion in bonnet fungi (Mycena s.s.) driven by repeated elements and novel gene families across ecological guilds.</title>
        <authorList>
            <consortium name="Lawrence Berkeley National Laboratory"/>
            <person name="Harder C.B."/>
            <person name="Miyauchi S."/>
            <person name="Viragh M."/>
            <person name="Kuo A."/>
            <person name="Thoen E."/>
            <person name="Andreopoulos B."/>
            <person name="Lu D."/>
            <person name="Skrede I."/>
            <person name="Drula E."/>
            <person name="Henrissat B."/>
            <person name="Morin E."/>
            <person name="Kohler A."/>
            <person name="Barry K."/>
            <person name="LaButti K."/>
            <person name="Morin E."/>
            <person name="Salamov A."/>
            <person name="Lipzen A."/>
            <person name="Mereny Z."/>
            <person name="Hegedus B."/>
            <person name="Baldrian P."/>
            <person name="Stursova M."/>
            <person name="Weitz H."/>
            <person name="Taylor A."/>
            <person name="Grigoriev I.V."/>
            <person name="Nagy L.G."/>
            <person name="Martin F."/>
            <person name="Kauserud H."/>
        </authorList>
    </citation>
    <scope>NUCLEOTIDE SEQUENCE</scope>
    <source>
        <strain evidence="2">9144</strain>
    </source>
</reference>
<feature type="non-terminal residue" evidence="2">
    <location>
        <position position="1"/>
    </location>
</feature>
<accession>A0AAD6Y846</accession>
<proteinExistence type="predicted"/>
<dbReference type="EMBL" id="JARJCW010000071">
    <property type="protein sequence ID" value="KAJ7198868.1"/>
    <property type="molecule type" value="Genomic_DNA"/>
</dbReference>
<evidence type="ECO:0000313" key="3">
    <source>
        <dbReference type="Proteomes" id="UP001219525"/>
    </source>
</evidence>
<organism evidence="2 3">
    <name type="scientific">Mycena pura</name>
    <dbReference type="NCBI Taxonomy" id="153505"/>
    <lineage>
        <taxon>Eukaryota</taxon>
        <taxon>Fungi</taxon>
        <taxon>Dikarya</taxon>
        <taxon>Basidiomycota</taxon>
        <taxon>Agaricomycotina</taxon>
        <taxon>Agaricomycetes</taxon>
        <taxon>Agaricomycetidae</taxon>
        <taxon>Agaricales</taxon>
        <taxon>Marasmiineae</taxon>
        <taxon>Mycenaceae</taxon>
        <taxon>Mycena</taxon>
    </lineage>
</organism>
<protein>
    <submittedName>
        <fullName evidence="2">Uncharacterized protein</fullName>
    </submittedName>
</protein>
<evidence type="ECO:0000313" key="2">
    <source>
        <dbReference type="EMBL" id="KAJ7198868.1"/>
    </source>
</evidence>
<dbReference type="AlphaFoldDB" id="A0AAD6Y846"/>
<gene>
    <name evidence="2" type="ORF">GGX14DRAFT_469194</name>
</gene>
<dbReference type="Proteomes" id="UP001219525">
    <property type="component" value="Unassembled WGS sequence"/>
</dbReference>
<sequence length="207" mass="23254">MASGGHGTLLDTQPGATSRSGCVHATESRAYARILVRLLRNAFDQLEEQRRVWRRWKTSAETLRAEWMGGPRALPGRRGCHSRSAARRSKLLVEGRIGGDARRRRAWGAPVRLVNSVHWARCILRFPHERVERAVACLRALPENGLALVLARVAIGEGVASGHGEGVHGGVVLRVEVHAFIRTALCWVRLSFSTRIWYWTVRESRQR</sequence>
<name>A0AAD6Y846_9AGAR</name>
<comment type="caution">
    <text evidence="2">The sequence shown here is derived from an EMBL/GenBank/DDBJ whole genome shotgun (WGS) entry which is preliminary data.</text>
</comment>
<feature type="region of interest" description="Disordered" evidence="1">
    <location>
        <begin position="1"/>
        <end position="21"/>
    </location>
</feature>
<evidence type="ECO:0000256" key="1">
    <source>
        <dbReference type="SAM" id="MobiDB-lite"/>
    </source>
</evidence>